<organism evidence="1 2">
    <name type="scientific">Phytophthora rubi</name>
    <dbReference type="NCBI Taxonomy" id="129364"/>
    <lineage>
        <taxon>Eukaryota</taxon>
        <taxon>Sar</taxon>
        <taxon>Stramenopiles</taxon>
        <taxon>Oomycota</taxon>
        <taxon>Peronosporomycetes</taxon>
        <taxon>Peronosporales</taxon>
        <taxon>Peronosporaceae</taxon>
        <taxon>Phytophthora</taxon>
    </lineage>
</organism>
<accession>A0A6A3LLJ1</accession>
<comment type="caution">
    <text evidence="1">The sequence shown here is derived from an EMBL/GenBank/DDBJ whole genome shotgun (WGS) entry which is preliminary data.</text>
</comment>
<evidence type="ECO:0000313" key="1">
    <source>
        <dbReference type="EMBL" id="KAE9018978.1"/>
    </source>
</evidence>
<name>A0A6A3LLJ1_9STRA</name>
<sequence>MSRWYSLRESLVAYTVIWSGAHLGQARPPIVVSDQRLAGHSPFRCSSTSISPNTSTT</sequence>
<dbReference type="Proteomes" id="UP000435112">
    <property type="component" value="Unassembled WGS sequence"/>
</dbReference>
<dbReference type="AlphaFoldDB" id="A0A6A3LLJ1"/>
<dbReference type="EMBL" id="QXFU01000835">
    <property type="protein sequence ID" value="KAE9018978.1"/>
    <property type="molecule type" value="Genomic_DNA"/>
</dbReference>
<dbReference type="OrthoDB" id="10295379at2759"/>
<reference evidence="1 2" key="1">
    <citation type="submission" date="2018-09" db="EMBL/GenBank/DDBJ databases">
        <title>Genomic investigation of the strawberry pathogen Phytophthora fragariae indicates pathogenicity is determined by transcriptional variation in three key races.</title>
        <authorList>
            <person name="Adams T.M."/>
            <person name="Armitage A.D."/>
            <person name="Sobczyk M.K."/>
            <person name="Bates H.J."/>
            <person name="Dunwell J.M."/>
            <person name="Nellist C.F."/>
            <person name="Harrison R.J."/>
        </authorList>
    </citation>
    <scope>NUCLEOTIDE SEQUENCE [LARGE SCALE GENOMIC DNA]</scope>
    <source>
        <strain evidence="1 2">SCRP324</strain>
    </source>
</reference>
<protein>
    <submittedName>
        <fullName evidence="1">Uncharacterized protein</fullName>
    </submittedName>
</protein>
<evidence type="ECO:0000313" key="2">
    <source>
        <dbReference type="Proteomes" id="UP000435112"/>
    </source>
</evidence>
<proteinExistence type="predicted"/>
<gene>
    <name evidence="1" type="ORF">PR002_g12949</name>
</gene>